<keyword evidence="2" id="KW-1185">Reference proteome</keyword>
<dbReference type="Proteomes" id="UP000738376">
    <property type="component" value="Unassembled WGS sequence"/>
</dbReference>
<protein>
    <recommendedName>
        <fullName evidence="3">Lipoprotein</fullName>
    </recommendedName>
</protein>
<evidence type="ECO:0000313" key="1">
    <source>
        <dbReference type="EMBL" id="NMF57655.1"/>
    </source>
</evidence>
<dbReference type="EMBL" id="JAAVJL010000001">
    <property type="protein sequence ID" value="NMF57655.1"/>
    <property type="molecule type" value="Genomic_DNA"/>
</dbReference>
<sequence>MEIIGALLVTGCLWLSQQMNDSDKKKEQEMEKKIKEKLKNDQYVNIRIIEQPKN</sequence>
<evidence type="ECO:0000313" key="2">
    <source>
        <dbReference type="Proteomes" id="UP000738376"/>
    </source>
</evidence>
<proteinExistence type="predicted"/>
<reference evidence="1 2" key="1">
    <citation type="submission" date="2020-03" db="EMBL/GenBank/DDBJ databases">
        <title>Draft Genome Sequence of 2-Methylisoborneol Producing Pseudanabaena yagii Strain GIHE-NHR1 Isolated from North Han River in South Korea.</title>
        <authorList>
            <person name="Jeong J."/>
        </authorList>
    </citation>
    <scope>NUCLEOTIDE SEQUENCE [LARGE SCALE GENOMIC DNA]</scope>
    <source>
        <strain evidence="1 2">GIHE-NHR1</strain>
    </source>
</reference>
<evidence type="ECO:0008006" key="3">
    <source>
        <dbReference type="Google" id="ProtNLM"/>
    </source>
</evidence>
<gene>
    <name evidence="1" type="ORF">HC246_06410</name>
</gene>
<organism evidence="1 2">
    <name type="scientific">Pseudanabaena yagii GIHE-NHR1</name>
    <dbReference type="NCBI Taxonomy" id="2722753"/>
    <lineage>
        <taxon>Bacteria</taxon>
        <taxon>Bacillati</taxon>
        <taxon>Cyanobacteriota</taxon>
        <taxon>Cyanophyceae</taxon>
        <taxon>Pseudanabaenales</taxon>
        <taxon>Pseudanabaenaceae</taxon>
        <taxon>Pseudanabaena</taxon>
        <taxon>Pseudanabaena yagii</taxon>
    </lineage>
</organism>
<accession>A0ABX1LQ63</accession>
<dbReference type="RefSeq" id="WP_169362655.1">
    <property type="nucleotide sequence ID" value="NZ_JAAVJL010000001.1"/>
</dbReference>
<comment type="caution">
    <text evidence="1">The sequence shown here is derived from an EMBL/GenBank/DDBJ whole genome shotgun (WGS) entry which is preliminary data.</text>
</comment>
<name>A0ABX1LQ63_9CYAN</name>